<dbReference type="AlphaFoldDB" id="A0A074ZA26"/>
<dbReference type="EMBL" id="KL596899">
    <property type="protein sequence ID" value="KER22437.1"/>
    <property type="molecule type" value="Genomic_DNA"/>
</dbReference>
<dbReference type="GO" id="GO:0006624">
    <property type="term" value="P:vacuolar protein processing"/>
    <property type="evidence" value="ECO:0007669"/>
    <property type="project" value="TreeGrafter"/>
</dbReference>
<evidence type="ECO:0000313" key="5">
    <source>
        <dbReference type="Proteomes" id="UP000054324"/>
    </source>
</evidence>
<accession>A0A074ZA26</accession>
<reference evidence="4 5" key="1">
    <citation type="submission" date="2013-11" db="EMBL/GenBank/DDBJ databases">
        <title>Opisthorchis viverrini - life in the bile duct.</title>
        <authorList>
            <person name="Young N.D."/>
            <person name="Nagarajan N."/>
            <person name="Lin S.J."/>
            <person name="Korhonen P.K."/>
            <person name="Jex A.R."/>
            <person name="Hall R.S."/>
            <person name="Safavi-Hemami H."/>
            <person name="Kaewkong W."/>
            <person name="Bertrand D."/>
            <person name="Gao S."/>
            <person name="Seet Q."/>
            <person name="Wongkham S."/>
            <person name="Teh B.T."/>
            <person name="Wongkham C."/>
            <person name="Intapan P.M."/>
            <person name="Maleewong W."/>
            <person name="Yang X."/>
            <person name="Hu M."/>
            <person name="Wang Z."/>
            <person name="Hofmann A."/>
            <person name="Sternberg P.W."/>
            <person name="Tan P."/>
            <person name="Wang J."/>
            <person name="Gasser R.B."/>
        </authorList>
    </citation>
    <scope>NUCLEOTIDE SEQUENCE [LARGE SCALE GENOMIC DNA]</scope>
</reference>
<dbReference type="GO" id="GO:0051603">
    <property type="term" value="P:proteolysis involved in protein catabolic process"/>
    <property type="evidence" value="ECO:0007669"/>
    <property type="project" value="TreeGrafter"/>
</dbReference>
<protein>
    <recommendedName>
        <fullName evidence="6">Peptidase C13 family protein</fullName>
    </recommendedName>
</protein>
<dbReference type="GO" id="GO:0005773">
    <property type="term" value="C:vacuole"/>
    <property type="evidence" value="ECO:0007669"/>
    <property type="project" value="GOC"/>
</dbReference>
<dbReference type="PRINTS" id="PR00776">
    <property type="entry name" value="HEMOGLOBNASE"/>
</dbReference>
<gene>
    <name evidence="4" type="ORF">T265_14859</name>
</gene>
<dbReference type="PANTHER" id="PTHR12000">
    <property type="entry name" value="HEMOGLOBINASE FAMILY MEMBER"/>
    <property type="match status" value="1"/>
</dbReference>
<sequence length="267" mass="30756">MRHCSLLVEFLFCIDYLACLEAVGVHNWSSLCNNKPSKNWVVLVAGSNTWENYQHQADVFHAYQVVRKNKVPPENIITFAYDDIANNPKCLAAMLHEGRTNAGVLPGFSSLDRRGWEAKVGLEPRNSRNPFKGKVFHDYEHEDVYMGVVIDYRGKDVKRDIFLDVLKGDKKLEKTGKKVLKSGRDDNVFIFYSGHGGISLITFLEEDLYATELNDTLAYMYSKKKYNKLVLYVDACYSGSMFEDVLPTNMGSKWRKNCFRWLWCRSC</sequence>
<dbReference type="OrthoDB" id="192611at2759"/>
<keyword evidence="3" id="KW-0732">Signal</keyword>
<name>A0A074ZA26_OPIVI</name>
<comment type="similarity">
    <text evidence="1">Belongs to the peptidase C13 family.</text>
</comment>
<dbReference type="KEGG" id="ovi:T265_14859"/>
<feature type="active site" description="Nucleophile" evidence="2">
    <location>
        <position position="236"/>
    </location>
</feature>
<evidence type="ECO:0000256" key="3">
    <source>
        <dbReference type="SAM" id="SignalP"/>
    </source>
</evidence>
<evidence type="ECO:0000313" key="4">
    <source>
        <dbReference type="EMBL" id="KER22437.1"/>
    </source>
</evidence>
<organism evidence="4 5">
    <name type="scientific">Opisthorchis viverrini</name>
    <name type="common">Southeast Asian liver fluke</name>
    <dbReference type="NCBI Taxonomy" id="6198"/>
    <lineage>
        <taxon>Eukaryota</taxon>
        <taxon>Metazoa</taxon>
        <taxon>Spiralia</taxon>
        <taxon>Lophotrochozoa</taxon>
        <taxon>Platyhelminthes</taxon>
        <taxon>Trematoda</taxon>
        <taxon>Digenea</taxon>
        <taxon>Opisthorchiida</taxon>
        <taxon>Opisthorchiata</taxon>
        <taxon>Opisthorchiidae</taxon>
        <taxon>Opisthorchis</taxon>
    </lineage>
</organism>
<proteinExistence type="inferred from homology"/>
<dbReference type="Pfam" id="PF01650">
    <property type="entry name" value="Peptidase_C13"/>
    <property type="match status" value="2"/>
</dbReference>
<dbReference type="PANTHER" id="PTHR12000:SF42">
    <property type="entry name" value="LEGUMAIN"/>
    <property type="match status" value="1"/>
</dbReference>
<dbReference type="GO" id="GO:0004197">
    <property type="term" value="F:cysteine-type endopeptidase activity"/>
    <property type="evidence" value="ECO:0007669"/>
    <property type="project" value="TreeGrafter"/>
</dbReference>
<evidence type="ECO:0000256" key="2">
    <source>
        <dbReference type="PIRSR" id="PIRSR019663-1"/>
    </source>
</evidence>
<dbReference type="CTD" id="20329025"/>
<dbReference type="MEROPS" id="C13.007"/>
<dbReference type="RefSeq" id="XP_009173828.1">
    <property type="nucleotide sequence ID" value="XM_009175564.1"/>
</dbReference>
<evidence type="ECO:0008006" key="6">
    <source>
        <dbReference type="Google" id="ProtNLM"/>
    </source>
</evidence>
<feature type="chain" id="PRO_5001703893" description="Peptidase C13 family protein" evidence="3">
    <location>
        <begin position="20"/>
        <end position="267"/>
    </location>
</feature>
<dbReference type="InterPro" id="IPR001096">
    <property type="entry name" value="Peptidase_C13"/>
</dbReference>
<evidence type="ECO:0000256" key="1">
    <source>
        <dbReference type="ARBA" id="ARBA00009941"/>
    </source>
</evidence>
<feature type="active site" evidence="2">
    <location>
        <position position="195"/>
    </location>
</feature>
<keyword evidence="5" id="KW-1185">Reference proteome</keyword>
<dbReference type="PIRSF" id="PIRSF019663">
    <property type="entry name" value="Legumain"/>
    <property type="match status" value="1"/>
</dbReference>
<dbReference type="Gene3D" id="3.40.50.1460">
    <property type="match status" value="1"/>
</dbReference>
<dbReference type="Proteomes" id="UP000054324">
    <property type="component" value="Unassembled WGS sequence"/>
</dbReference>
<dbReference type="GeneID" id="20329025"/>
<feature type="signal peptide" evidence="3">
    <location>
        <begin position="1"/>
        <end position="19"/>
    </location>
</feature>